<accession>A0ABU1UXA3</accession>
<proteinExistence type="predicted"/>
<comment type="caution">
    <text evidence="1">The sequence shown here is derived from an EMBL/GenBank/DDBJ whole genome shotgun (WGS) entry which is preliminary data.</text>
</comment>
<name>A0ABU1UXA3_9GAMM</name>
<gene>
    <name evidence="1" type="ORF">J2X05_001774</name>
</gene>
<dbReference type="EMBL" id="JAVDVX010000003">
    <property type="protein sequence ID" value="MDR7089752.1"/>
    <property type="molecule type" value="Genomic_DNA"/>
</dbReference>
<dbReference type="Proteomes" id="UP001253595">
    <property type="component" value="Unassembled WGS sequence"/>
</dbReference>
<reference evidence="1 2" key="1">
    <citation type="submission" date="2023-07" db="EMBL/GenBank/DDBJ databases">
        <title>Sorghum-associated microbial communities from plants grown in Nebraska, USA.</title>
        <authorList>
            <person name="Schachtman D."/>
        </authorList>
    </citation>
    <scope>NUCLEOTIDE SEQUENCE [LARGE SCALE GENOMIC DNA]</scope>
    <source>
        <strain evidence="1 2">BE190</strain>
    </source>
</reference>
<dbReference type="RefSeq" id="WP_310071379.1">
    <property type="nucleotide sequence ID" value="NZ_JAVDVX010000003.1"/>
</dbReference>
<evidence type="ECO:0000313" key="1">
    <source>
        <dbReference type="EMBL" id="MDR7089752.1"/>
    </source>
</evidence>
<evidence type="ECO:0000313" key="2">
    <source>
        <dbReference type="Proteomes" id="UP001253595"/>
    </source>
</evidence>
<keyword evidence="2" id="KW-1185">Reference proteome</keyword>
<sequence>MLAPIYKGRSAEEILNDRIYFDSVGYFYRAMSWIDYYHRHRTFTAMIYACTDARLGIEHLLFEELVLLADPALPDNFYKKCTRETNKFLKLIKTLNPDHEKLNLFSKALIELEPDAPPLIFWDLSEMSKYWGKYSHYLHWFGSQDRTTGEQSWVEEAAKEISGITEKIWMKMASGNRGVMPVSGMTPETQAIWEDFKNAKINYSDIKPRLQY</sequence>
<protein>
    <submittedName>
        <fullName evidence="1">Uncharacterized protein</fullName>
    </submittedName>
</protein>
<organism evidence="1 2">
    <name type="scientific">Cellvibrio fibrivorans</name>
    <dbReference type="NCBI Taxonomy" id="126350"/>
    <lineage>
        <taxon>Bacteria</taxon>
        <taxon>Pseudomonadati</taxon>
        <taxon>Pseudomonadota</taxon>
        <taxon>Gammaproteobacteria</taxon>
        <taxon>Cellvibrionales</taxon>
        <taxon>Cellvibrionaceae</taxon>
        <taxon>Cellvibrio</taxon>
    </lineage>
</organism>